<keyword evidence="2" id="KW-0813">Transport</keyword>
<evidence type="ECO:0000313" key="4">
    <source>
        <dbReference type="EMBL" id="KAJ9580219.1"/>
    </source>
</evidence>
<dbReference type="Proteomes" id="UP001233999">
    <property type="component" value="Unassembled WGS sequence"/>
</dbReference>
<reference evidence="4" key="1">
    <citation type="journal article" date="2023" name="IScience">
        <title>Live-bearing cockroach genome reveals convergent evolutionary mechanisms linked to viviparity in insects and beyond.</title>
        <authorList>
            <person name="Fouks B."/>
            <person name="Harrison M.C."/>
            <person name="Mikhailova A.A."/>
            <person name="Marchal E."/>
            <person name="English S."/>
            <person name="Carruthers M."/>
            <person name="Jennings E.C."/>
            <person name="Chiamaka E.L."/>
            <person name="Frigard R.A."/>
            <person name="Pippel M."/>
            <person name="Attardo G.M."/>
            <person name="Benoit J.B."/>
            <person name="Bornberg-Bauer E."/>
            <person name="Tobe S.S."/>
        </authorList>
    </citation>
    <scope>NUCLEOTIDE SEQUENCE</scope>
    <source>
        <strain evidence="4">Stay&amp;Tobe</strain>
    </source>
</reference>
<evidence type="ECO:0000313" key="5">
    <source>
        <dbReference type="Proteomes" id="UP001233999"/>
    </source>
</evidence>
<dbReference type="InterPro" id="IPR027482">
    <property type="entry name" value="Sec1-like_dom2"/>
</dbReference>
<evidence type="ECO:0000256" key="3">
    <source>
        <dbReference type="ARBA" id="ARBA00022927"/>
    </source>
</evidence>
<evidence type="ECO:0008006" key="6">
    <source>
        <dbReference type="Google" id="ProtNLM"/>
    </source>
</evidence>
<dbReference type="GO" id="GO:0016192">
    <property type="term" value="P:vesicle-mediated transport"/>
    <property type="evidence" value="ECO:0007669"/>
    <property type="project" value="InterPro"/>
</dbReference>
<organism evidence="4 5">
    <name type="scientific">Diploptera punctata</name>
    <name type="common">Pacific beetle cockroach</name>
    <dbReference type="NCBI Taxonomy" id="6984"/>
    <lineage>
        <taxon>Eukaryota</taxon>
        <taxon>Metazoa</taxon>
        <taxon>Ecdysozoa</taxon>
        <taxon>Arthropoda</taxon>
        <taxon>Hexapoda</taxon>
        <taxon>Insecta</taxon>
        <taxon>Pterygota</taxon>
        <taxon>Neoptera</taxon>
        <taxon>Polyneoptera</taxon>
        <taxon>Dictyoptera</taxon>
        <taxon>Blattodea</taxon>
        <taxon>Blaberoidea</taxon>
        <taxon>Blaberidae</taxon>
        <taxon>Diplopterinae</taxon>
        <taxon>Diploptera</taxon>
    </lineage>
</organism>
<keyword evidence="5" id="KW-1185">Reference proteome</keyword>
<dbReference type="Gene3D" id="3.40.50.1910">
    <property type="match status" value="1"/>
</dbReference>
<comment type="caution">
    <text evidence="4">The sequence shown here is derived from an EMBL/GenBank/DDBJ whole genome shotgun (WGS) entry which is preliminary data.</text>
</comment>
<dbReference type="PANTHER" id="PTHR11679">
    <property type="entry name" value="VESICLE PROTEIN SORTING-ASSOCIATED"/>
    <property type="match status" value="1"/>
</dbReference>
<dbReference type="InterPro" id="IPR036045">
    <property type="entry name" value="Sec1-like_sf"/>
</dbReference>
<comment type="similarity">
    <text evidence="1">Belongs to the STXBP/unc-18/SEC1 family.</text>
</comment>
<dbReference type="GO" id="GO:0015031">
    <property type="term" value="P:protein transport"/>
    <property type="evidence" value="ECO:0007669"/>
    <property type="project" value="UniProtKB-KW"/>
</dbReference>
<feature type="non-terminal residue" evidence="4">
    <location>
        <position position="181"/>
    </location>
</feature>
<dbReference type="FunFam" id="3.40.50.2060:FF:000001">
    <property type="entry name" value="syntaxin-binding protein 1 isoform X2"/>
    <property type="match status" value="1"/>
</dbReference>
<evidence type="ECO:0000256" key="2">
    <source>
        <dbReference type="ARBA" id="ARBA00022448"/>
    </source>
</evidence>
<accession>A0AAD7ZGC3</accession>
<proteinExistence type="inferred from homology"/>
<dbReference type="EMBL" id="JASPKZ010008355">
    <property type="protein sequence ID" value="KAJ9580219.1"/>
    <property type="molecule type" value="Genomic_DNA"/>
</dbReference>
<evidence type="ECO:0000256" key="1">
    <source>
        <dbReference type="ARBA" id="ARBA00009884"/>
    </source>
</evidence>
<dbReference type="InterPro" id="IPR043154">
    <property type="entry name" value="Sec-1-like_dom1"/>
</dbReference>
<reference evidence="4" key="2">
    <citation type="submission" date="2023-05" db="EMBL/GenBank/DDBJ databases">
        <authorList>
            <person name="Fouks B."/>
        </authorList>
    </citation>
    <scope>NUCLEOTIDE SEQUENCE</scope>
    <source>
        <strain evidence="4">Stay&amp;Tobe</strain>
        <tissue evidence="4">Testes</tissue>
    </source>
</reference>
<protein>
    <recommendedName>
        <fullName evidence="6">Protein ROP</fullName>
    </recommendedName>
</protein>
<dbReference type="Pfam" id="PF00995">
    <property type="entry name" value="Sec1"/>
    <property type="match status" value="1"/>
</dbReference>
<keyword evidence="3" id="KW-0653">Protein transport</keyword>
<sequence length="181" mass="20631">MNEAIKNKKKPGQGVEWRVLVVDQLAMRMVSACCKMHDISAEGITIVEDIHKKREPLATMEAVYLITPSEKSVQALANDFSNSNRSMYRAAHVYFTEVCPEELFNELCKSNAARKIKTLKEINIAFLPYECQVFSLDSPDTFQCSYNPMWAADRTSKMERMAEQIATLCATLGEYPSVRYR</sequence>
<dbReference type="Gene3D" id="3.40.50.2060">
    <property type="match status" value="1"/>
</dbReference>
<dbReference type="AlphaFoldDB" id="A0AAD7ZGC3"/>
<dbReference type="SUPFAM" id="SSF56815">
    <property type="entry name" value="Sec1/munc18-like (SM) proteins"/>
    <property type="match status" value="1"/>
</dbReference>
<dbReference type="InterPro" id="IPR001619">
    <property type="entry name" value="Sec1-like"/>
</dbReference>
<gene>
    <name evidence="4" type="ORF">L9F63_004119</name>
</gene>
<name>A0AAD7ZGC3_DIPPU</name>